<sequence>MGRAASPRCYHCGHECDSASHTLFDCPFFSGHREELSSKLQRQPSPADLPVILCGPDFESLSFNPEQKHTVLRNAEEDFRLFYRMVEAIMSVKEQEKRARQAAKGR</sequence>
<proteinExistence type="predicted"/>
<name>A0A2S2P0V9_SCHGA</name>
<reference evidence="1" key="1">
    <citation type="submission" date="2018-04" db="EMBL/GenBank/DDBJ databases">
        <title>Transcriptome of Schizaphis graminum biotype I.</title>
        <authorList>
            <person name="Scully E.D."/>
            <person name="Geib S.M."/>
            <person name="Palmer N.A."/>
            <person name="Koch K."/>
            <person name="Bradshaw J."/>
            <person name="Heng-Moss T."/>
            <person name="Sarath G."/>
        </authorList>
    </citation>
    <scope>NUCLEOTIDE SEQUENCE</scope>
</reference>
<dbReference type="EMBL" id="GGMR01010484">
    <property type="protein sequence ID" value="MBY23103.1"/>
    <property type="molecule type" value="Transcribed_RNA"/>
</dbReference>
<organism evidence="1">
    <name type="scientific">Schizaphis graminum</name>
    <name type="common">Green bug aphid</name>
    <dbReference type="NCBI Taxonomy" id="13262"/>
    <lineage>
        <taxon>Eukaryota</taxon>
        <taxon>Metazoa</taxon>
        <taxon>Ecdysozoa</taxon>
        <taxon>Arthropoda</taxon>
        <taxon>Hexapoda</taxon>
        <taxon>Insecta</taxon>
        <taxon>Pterygota</taxon>
        <taxon>Neoptera</taxon>
        <taxon>Paraneoptera</taxon>
        <taxon>Hemiptera</taxon>
        <taxon>Sternorrhyncha</taxon>
        <taxon>Aphidomorpha</taxon>
        <taxon>Aphidoidea</taxon>
        <taxon>Aphididae</taxon>
        <taxon>Aphidini</taxon>
        <taxon>Schizaphis</taxon>
    </lineage>
</organism>
<protein>
    <submittedName>
        <fullName evidence="1">Uncharacterized protein</fullName>
    </submittedName>
</protein>
<accession>A0A2S2P0V9</accession>
<dbReference type="AlphaFoldDB" id="A0A2S2P0V9"/>
<evidence type="ECO:0000313" key="1">
    <source>
        <dbReference type="EMBL" id="MBY23103.1"/>
    </source>
</evidence>
<gene>
    <name evidence="1" type="ORF">g.51377</name>
</gene>